<name>A0A8H3DUN0_9AGAM</name>
<dbReference type="InterPro" id="IPR008914">
    <property type="entry name" value="PEBP"/>
</dbReference>
<dbReference type="PANTHER" id="PTHR11362:SF140">
    <property type="entry name" value="PEBP-LIKE PROTEIN"/>
    <property type="match status" value="1"/>
</dbReference>
<evidence type="ECO:0000256" key="1">
    <source>
        <dbReference type="SAM" id="MobiDB-lite"/>
    </source>
</evidence>
<reference evidence="3" key="1">
    <citation type="submission" date="2021-01" db="EMBL/GenBank/DDBJ databases">
        <authorList>
            <person name="Kaushik A."/>
        </authorList>
    </citation>
    <scope>NUCLEOTIDE SEQUENCE</scope>
    <source>
        <strain evidence="3">AG5</strain>
    </source>
</reference>
<dbReference type="EMBL" id="CAJNJQ010000656">
    <property type="protein sequence ID" value="CAE7091867.1"/>
    <property type="molecule type" value="Genomic_DNA"/>
</dbReference>
<evidence type="ECO:0000256" key="2">
    <source>
        <dbReference type="SAM" id="SignalP"/>
    </source>
</evidence>
<accession>A0A8H3DUN0</accession>
<dbReference type="Gene3D" id="3.90.280.10">
    <property type="entry name" value="PEBP-like"/>
    <property type="match status" value="1"/>
</dbReference>
<dbReference type="PANTHER" id="PTHR11362">
    <property type="entry name" value="PHOSPHATIDYLETHANOLAMINE-BINDING PROTEIN"/>
    <property type="match status" value="1"/>
</dbReference>
<organism evidence="3 4">
    <name type="scientific">Rhizoctonia solani</name>
    <dbReference type="NCBI Taxonomy" id="456999"/>
    <lineage>
        <taxon>Eukaryota</taxon>
        <taxon>Fungi</taxon>
        <taxon>Dikarya</taxon>
        <taxon>Basidiomycota</taxon>
        <taxon>Agaricomycotina</taxon>
        <taxon>Agaricomycetes</taxon>
        <taxon>Cantharellales</taxon>
        <taxon>Ceratobasidiaceae</taxon>
        <taxon>Rhizoctonia</taxon>
    </lineage>
</organism>
<keyword evidence="2" id="KW-0732">Signal</keyword>
<dbReference type="CDD" id="cd00866">
    <property type="entry name" value="PEBP_euk"/>
    <property type="match status" value="1"/>
</dbReference>
<gene>
    <name evidence="3" type="ORF">RDB_LOCUS32688</name>
</gene>
<evidence type="ECO:0000313" key="3">
    <source>
        <dbReference type="EMBL" id="CAE7091867.1"/>
    </source>
</evidence>
<feature type="region of interest" description="Disordered" evidence="1">
    <location>
        <begin position="229"/>
        <end position="258"/>
    </location>
</feature>
<protein>
    <recommendedName>
        <fullName evidence="5">OV-16 antigen</fullName>
    </recommendedName>
</protein>
<dbReference type="SUPFAM" id="SSF49777">
    <property type="entry name" value="PEBP-like"/>
    <property type="match status" value="1"/>
</dbReference>
<dbReference type="InterPro" id="IPR035810">
    <property type="entry name" value="PEBP_euk"/>
</dbReference>
<feature type="compositionally biased region" description="Low complexity" evidence="1">
    <location>
        <begin position="230"/>
        <end position="258"/>
    </location>
</feature>
<feature type="chain" id="PRO_5034851754" description="OV-16 antigen" evidence="2">
    <location>
        <begin position="20"/>
        <end position="281"/>
    </location>
</feature>
<feature type="signal peptide" evidence="2">
    <location>
        <begin position="1"/>
        <end position="19"/>
    </location>
</feature>
<dbReference type="Proteomes" id="UP000663827">
    <property type="component" value="Unassembled WGS sequence"/>
</dbReference>
<sequence>MLFKTSTIIALAIAPYALAQNNAVGLQSIIAQFQNAKLTPDPLPTFKPTALLGVAFGSSPIDPGKPQTVDAVRPQPKLTLTPVTDSSDVTASGTYTVAMIDADYAGASQAEGQTRHWLVNGVKATGTSAPWTLDPTTGTNITAYGGPFPAEGSGAHRYMLLVLAQPSTFTAPATPAAGSPIEKFDFDAYVKSAGLGNIVAGSYITVEQGTSTVSAEATSAVDTATLSVPSSAASGSATGSRTGSATGSSTAPAASSTNSASGRVVEWGMLGAAVLLGAIAL</sequence>
<dbReference type="InterPro" id="IPR036610">
    <property type="entry name" value="PEBP-like_sf"/>
</dbReference>
<dbReference type="AlphaFoldDB" id="A0A8H3DUN0"/>
<proteinExistence type="predicted"/>
<evidence type="ECO:0000313" key="4">
    <source>
        <dbReference type="Proteomes" id="UP000663827"/>
    </source>
</evidence>
<evidence type="ECO:0008006" key="5">
    <source>
        <dbReference type="Google" id="ProtNLM"/>
    </source>
</evidence>
<dbReference type="Pfam" id="PF01161">
    <property type="entry name" value="PBP"/>
    <property type="match status" value="1"/>
</dbReference>
<comment type="caution">
    <text evidence="3">The sequence shown here is derived from an EMBL/GenBank/DDBJ whole genome shotgun (WGS) entry which is preliminary data.</text>
</comment>